<dbReference type="STRING" id="71717.A0A4Y7SS53"/>
<evidence type="ECO:0000256" key="1">
    <source>
        <dbReference type="SAM" id="MobiDB-lite"/>
    </source>
</evidence>
<keyword evidence="3" id="KW-1185">Reference proteome</keyword>
<reference evidence="2 3" key="1">
    <citation type="journal article" date="2019" name="Nat. Ecol. Evol.">
        <title>Megaphylogeny resolves global patterns of mushroom evolution.</title>
        <authorList>
            <person name="Varga T."/>
            <person name="Krizsan K."/>
            <person name="Foldi C."/>
            <person name="Dima B."/>
            <person name="Sanchez-Garcia M."/>
            <person name="Sanchez-Ramirez S."/>
            <person name="Szollosi G.J."/>
            <person name="Szarkandi J.G."/>
            <person name="Papp V."/>
            <person name="Albert L."/>
            <person name="Andreopoulos W."/>
            <person name="Angelini C."/>
            <person name="Antonin V."/>
            <person name="Barry K.W."/>
            <person name="Bougher N.L."/>
            <person name="Buchanan P."/>
            <person name="Buyck B."/>
            <person name="Bense V."/>
            <person name="Catcheside P."/>
            <person name="Chovatia M."/>
            <person name="Cooper J."/>
            <person name="Damon W."/>
            <person name="Desjardin D."/>
            <person name="Finy P."/>
            <person name="Geml J."/>
            <person name="Haridas S."/>
            <person name="Hughes K."/>
            <person name="Justo A."/>
            <person name="Karasinski D."/>
            <person name="Kautmanova I."/>
            <person name="Kiss B."/>
            <person name="Kocsube S."/>
            <person name="Kotiranta H."/>
            <person name="LaButti K.M."/>
            <person name="Lechner B.E."/>
            <person name="Liimatainen K."/>
            <person name="Lipzen A."/>
            <person name="Lukacs Z."/>
            <person name="Mihaltcheva S."/>
            <person name="Morgado L.N."/>
            <person name="Niskanen T."/>
            <person name="Noordeloos M.E."/>
            <person name="Ohm R.A."/>
            <person name="Ortiz-Santana B."/>
            <person name="Ovrebo C."/>
            <person name="Racz N."/>
            <person name="Riley R."/>
            <person name="Savchenko A."/>
            <person name="Shiryaev A."/>
            <person name="Soop K."/>
            <person name="Spirin V."/>
            <person name="Szebenyi C."/>
            <person name="Tomsovsky M."/>
            <person name="Tulloss R.E."/>
            <person name="Uehling J."/>
            <person name="Grigoriev I.V."/>
            <person name="Vagvolgyi C."/>
            <person name="Papp T."/>
            <person name="Martin F.M."/>
            <person name="Miettinen O."/>
            <person name="Hibbett D.S."/>
            <person name="Nagy L.G."/>
        </authorList>
    </citation>
    <scope>NUCLEOTIDE SEQUENCE [LARGE SCALE GENOMIC DNA]</scope>
    <source>
        <strain evidence="2 3">FP101781</strain>
    </source>
</reference>
<evidence type="ECO:0000313" key="3">
    <source>
        <dbReference type="Proteomes" id="UP000298030"/>
    </source>
</evidence>
<feature type="region of interest" description="Disordered" evidence="1">
    <location>
        <begin position="1"/>
        <end position="43"/>
    </location>
</feature>
<dbReference type="AlphaFoldDB" id="A0A4Y7SS53"/>
<sequence>MMNNDEPEPDNDYDNGNDEESETSHYDSDDERNSDVSMEEEEDINWRTPSILWFEDGDMAFHCPENDEGWTYAFRVHRSKLARYPELLRAFTRVPPGTVGKWEEEDPNSAPKFLLNEDDRDTMMILAWIYDIEKYFRPDFSGIARLHMGTLKLAHKFKMHDLKHRIFAFIQQGWPTNLAAWDERELVFYRRWEAAPHNSMVAFGPDPAFVILVARQHQELREILPVVFYHLSRVSRDNSRLKRRGDELKPRGALMQFVSDEDKRNSALERKTIVSWIGEVSEGLDLDEFVHDDDDDMTSGSLACCGKVKSRLPVILGKMEEELGSIEDAGGQL</sequence>
<feature type="compositionally biased region" description="Acidic residues" evidence="1">
    <location>
        <begin position="1"/>
        <end position="21"/>
    </location>
</feature>
<evidence type="ECO:0000313" key="2">
    <source>
        <dbReference type="EMBL" id="TEB24703.1"/>
    </source>
</evidence>
<accession>A0A4Y7SS53</accession>
<name>A0A4Y7SS53_COPMI</name>
<gene>
    <name evidence="2" type="ORF">FA13DRAFT_1298437</name>
</gene>
<organism evidence="2 3">
    <name type="scientific">Coprinellus micaceus</name>
    <name type="common">Glistening ink-cap mushroom</name>
    <name type="synonym">Coprinus micaceus</name>
    <dbReference type="NCBI Taxonomy" id="71717"/>
    <lineage>
        <taxon>Eukaryota</taxon>
        <taxon>Fungi</taxon>
        <taxon>Dikarya</taxon>
        <taxon>Basidiomycota</taxon>
        <taxon>Agaricomycotina</taxon>
        <taxon>Agaricomycetes</taxon>
        <taxon>Agaricomycetidae</taxon>
        <taxon>Agaricales</taxon>
        <taxon>Agaricineae</taxon>
        <taxon>Psathyrellaceae</taxon>
        <taxon>Coprinellus</taxon>
    </lineage>
</organism>
<comment type="caution">
    <text evidence="2">The sequence shown here is derived from an EMBL/GenBank/DDBJ whole genome shotgun (WGS) entry which is preliminary data.</text>
</comment>
<proteinExistence type="predicted"/>
<dbReference type="EMBL" id="QPFP01000064">
    <property type="protein sequence ID" value="TEB24703.1"/>
    <property type="molecule type" value="Genomic_DNA"/>
</dbReference>
<dbReference type="Proteomes" id="UP000298030">
    <property type="component" value="Unassembled WGS sequence"/>
</dbReference>
<evidence type="ECO:0008006" key="4">
    <source>
        <dbReference type="Google" id="ProtNLM"/>
    </source>
</evidence>
<dbReference type="OrthoDB" id="3218112at2759"/>
<protein>
    <recommendedName>
        <fullName evidence="4">BTB domain-containing protein</fullName>
    </recommendedName>
</protein>
<feature type="compositionally biased region" description="Basic and acidic residues" evidence="1">
    <location>
        <begin position="22"/>
        <end position="34"/>
    </location>
</feature>